<evidence type="ECO:0000256" key="1">
    <source>
        <dbReference type="ARBA" id="ARBA00003670"/>
    </source>
</evidence>
<dbReference type="PRINTS" id="PR00150">
    <property type="entry name" value="PEPCARBXLASE"/>
</dbReference>
<comment type="function">
    <text evidence="1">Forms oxaloacetate, a four-carbon dicarboxylic acid source for the tricarboxylic acid cycle.</text>
</comment>
<dbReference type="GO" id="GO:0005829">
    <property type="term" value="C:cytosol"/>
    <property type="evidence" value="ECO:0007669"/>
    <property type="project" value="TreeGrafter"/>
</dbReference>
<reference evidence="3 4" key="1">
    <citation type="submission" date="2019-03" db="EMBL/GenBank/DDBJ databases">
        <title>Genomic Encyclopedia of Type Strains, Phase IV (KMG-IV): sequencing the most valuable type-strain genomes for metagenomic binning, comparative biology and taxonomic classification.</title>
        <authorList>
            <person name="Goeker M."/>
        </authorList>
    </citation>
    <scope>NUCLEOTIDE SEQUENCE [LARGE SCALE GENOMIC DNA]</scope>
    <source>
        <strain evidence="3 4">DSM 25488</strain>
    </source>
</reference>
<name>A0A4V3DIV8_9GAMM</name>
<evidence type="ECO:0000256" key="2">
    <source>
        <dbReference type="ARBA" id="ARBA00022419"/>
    </source>
</evidence>
<gene>
    <name evidence="3" type="ORF">C8D91_0545</name>
</gene>
<dbReference type="SUPFAM" id="SSF51621">
    <property type="entry name" value="Phosphoenolpyruvate/pyruvate domain"/>
    <property type="match status" value="1"/>
</dbReference>
<protein>
    <recommendedName>
        <fullName evidence="2">Phosphoenolpyruvate carboxylase</fullName>
    </recommendedName>
</protein>
<dbReference type="GO" id="GO:0015977">
    <property type="term" value="P:carbon fixation"/>
    <property type="evidence" value="ECO:0007669"/>
    <property type="project" value="InterPro"/>
</dbReference>
<evidence type="ECO:0000313" key="3">
    <source>
        <dbReference type="EMBL" id="TDR23681.1"/>
    </source>
</evidence>
<dbReference type="InterPro" id="IPR015813">
    <property type="entry name" value="Pyrv/PenolPyrv_kinase-like_dom"/>
</dbReference>
<dbReference type="Proteomes" id="UP000295724">
    <property type="component" value="Unassembled WGS sequence"/>
</dbReference>
<dbReference type="GO" id="GO:0008964">
    <property type="term" value="F:phosphoenolpyruvate carboxylase activity"/>
    <property type="evidence" value="ECO:0007669"/>
    <property type="project" value="InterPro"/>
</dbReference>
<dbReference type="AlphaFoldDB" id="A0A4V3DIV8"/>
<keyword evidence="4" id="KW-1185">Reference proteome</keyword>
<comment type="caution">
    <text evidence="3">The sequence shown here is derived from an EMBL/GenBank/DDBJ whole genome shotgun (WGS) entry which is preliminary data.</text>
</comment>
<dbReference type="PANTHER" id="PTHR30523">
    <property type="entry name" value="PHOSPHOENOLPYRUVATE CARBOXYLASE"/>
    <property type="match status" value="1"/>
</dbReference>
<proteinExistence type="predicted"/>
<sequence>MRALKANLISAMKDKSQLVQYRNSVLNKYQIYNSLFLNLPFDAVYKTGVLLPLLTHACVQGYQEQQSPYAIISGFFAKQESLDTEEKQISALFKFIQYIERQIVLFDSIEEAGYEINHDLNGKGSVPYLANQAEHLNQTAALRQVLQSYRVRVVLTAHPTQFYPGPVLGIMTDLSEAIKTNDLVMIEQLLQQLGKTPLFSKSKPTPFDEAVSLIWYLENVFYNTVKHTLRRIQSQVFADQAMPDNTFIELGFWPGGDRDGNPFVDSATTIKVADRLHRSILKCYYRDVRALKKRLTFEGVDEMIERLEQQLYQAAYMTHEKNQLSQKRLLEALTEIHQEVKNKHHSLFIDLVQDLINQVKCFGLYFATLDIRQDSRVHHQVMIEMATETAMLDVHYADLTAAQQMAALNHIKGPVEASDLSSTLAQDTLNSVLAIEKIQKTNGEFGANRYIISNCQSALNVMEVLAFFQLAGWSAPTVTVDIVPLFETIDDLMAAPEIMASLYQNPKYQQHLSLRKQQQTIMLGFSDGTKDGGYLAANWSILTAKEKLTAVSRKHGVAVVFFDGRGGPPARGGGETHKFYASQSPDIANHATQLTVQGQTISSNFGNTQSAQYNLEQLLSAGLSSAIFPQGKGWDDDSKQLLGRLSELSLEKYSGFKQHPKFIPYLEKISTLKYYGMTNIGSRPSKRSAGKGLVFEDLRAIPFVGAWSQLKQNVLGYYGVGTACETLSQDGLQQPLQTLYQQSGYFKALIDNSMMSICKSFMPLTAYLQQDPEFGGFWDNINDEFKLANKHLKSIAEVDTLLLDQPLRKESIRVRESIVLPLLTIQQYCLQKMGQLARQEQPDKALMATYEKLVTRSLYGNINAARNAV</sequence>
<dbReference type="EMBL" id="SNZB01000001">
    <property type="protein sequence ID" value="TDR23681.1"/>
    <property type="molecule type" value="Genomic_DNA"/>
</dbReference>
<dbReference type="PANTHER" id="PTHR30523:SF6">
    <property type="entry name" value="PHOSPHOENOLPYRUVATE CARBOXYLASE"/>
    <property type="match status" value="1"/>
</dbReference>
<organism evidence="3 4">
    <name type="scientific">Marinicella litoralis</name>
    <dbReference type="NCBI Taxonomy" id="644220"/>
    <lineage>
        <taxon>Bacteria</taxon>
        <taxon>Pseudomonadati</taxon>
        <taxon>Pseudomonadota</taxon>
        <taxon>Gammaproteobacteria</taxon>
        <taxon>Lysobacterales</taxon>
        <taxon>Marinicellaceae</taxon>
        <taxon>Marinicella</taxon>
    </lineage>
</organism>
<dbReference type="Pfam" id="PF00311">
    <property type="entry name" value="PEPcase"/>
    <property type="match status" value="1"/>
</dbReference>
<accession>A0A4V3DIV8</accession>
<evidence type="ECO:0000313" key="4">
    <source>
        <dbReference type="Proteomes" id="UP000295724"/>
    </source>
</evidence>
<keyword evidence="3" id="KW-0670">Pyruvate</keyword>
<dbReference type="InterPro" id="IPR021135">
    <property type="entry name" value="PEP_COase"/>
</dbReference>
<dbReference type="GO" id="GO:0006099">
    <property type="term" value="P:tricarboxylic acid cycle"/>
    <property type="evidence" value="ECO:0007669"/>
    <property type="project" value="InterPro"/>
</dbReference>